<evidence type="ECO:0000313" key="3">
    <source>
        <dbReference type="Proteomes" id="UP000070700"/>
    </source>
</evidence>
<dbReference type="EMBL" id="KQ947419">
    <property type="protein sequence ID" value="KUJ14627.1"/>
    <property type="molecule type" value="Genomic_DNA"/>
</dbReference>
<gene>
    <name evidence="2" type="ORF">LY89DRAFT_117893</name>
</gene>
<feature type="domain" description="2EXR" evidence="1">
    <location>
        <begin position="22"/>
        <end position="115"/>
    </location>
</feature>
<sequence>MDICPTTSINHHTPMSNTSPEFTLFRFLPTELRLKIYDLILALPPSTTEPRRILKISYSPSLSRYISATPPPTLLHLSHEARTYTQNHYTPLLLGSNAKSPTFHASIPISFLQDTLYLSSLSPLLFTHLHDILFHLSTSPSRHQIQSLAIDLRCWSELIENGFGGLLARMRGLKEVLLVVEFGRVGCFRGVLGFLEVPSWRGDLYWLAETAEMRLKEERLRVRKGGKNPGDDVEA</sequence>
<proteinExistence type="predicted"/>
<dbReference type="KEGG" id="psco:LY89DRAFT_117893"/>
<accession>A0A194X478</accession>
<dbReference type="InParanoid" id="A0A194X478"/>
<dbReference type="AlphaFoldDB" id="A0A194X478"/>
<evidence type="ECO:0000259" key="1">
    <source>
        <dbReference type="Pfam" id="PF20150"/>
    </source>
</evidence>
<keyword evidence="3" id="KW-1185">Reference proteome</keyword>
<protein>
    <recommendedName>
        <fullName evidence="1">2EXR domain-containing protein</fullName>
    </recommendedName>
</protein>
<dbReference type="PANTHER" id="PTHR35910:SF6">
    <property type="entry name" value="2EXR DOMAIN-CONTAINING PROTEIN"/>
    <property type="match status" value="1"/>
</dbReference>
<dbReference type="InterPro" id="IPR045518">
    <property type="entry name" value="2EXR"/>
</dbReference>
<organism evidence="2 3">
    <name type="scientific">Mollisia scopiformis</name>
    <name type="common">Conifer needle endophyte fungus</name>
    <name type="synonym">Phialocephala scopiformis</name>
    <dbReference type="NCBI Taxonomy" id="149040"/>
    <lineage>
        <taxon>Eukaryota</taxon>
        <taxon>Fungi</taxon>
        <taxon>Dikarya</taxon>
        <taxon>Ascomycota</taxon>
        <taxon>Pezizomycotina</taxon>
        <taxon>Leotiomycetes</taxon>
        <taxon>Helotiales</taxon>
        <taxon>Mollisiaceae</taxon>
        <taxon>Mollisia</taxon>
    </lineage>
</organism>
<dbReference type="OrthoDB" id="3540486at2759"/>
<dbReference type="GeneID" id="28814847"/>
<evidence type="ECO:0000313" key="2">
    <source>
        <dbReference type="EMBL" id="KUJ14627.1"/>
    </source>
</evidence>
<dbReference type="PANTHER" id="PTHR35910">
    <property type="entry name" value="2EXR DOMAIN-CONTAINING PROTEIN"/>
    <property type="match status" value="1"/>
</dbReference>
<name>A0A194X478_MOLSC</name>
<reference evidence="2 3" key="1">
    <citation type="submission" date="2015-10" db="EMBL/GenBank/DDBJ databases">
        <title>Full genome of DAOMC 229536 Phialocephala scopiformis, a fungal endophyte of spruce producing the potent anti-insectan compound rugulosin.</title>
        <authorList>
            <consortium name="DOE Joint Genome Institute"/>
            <person name="Walker A.K."/>
            <person name="Frasz S.L."/>
            <person name="Seifert K.A."/>
            <person name="Miller J.D."/>
            <person name="Mondo S.J."/>
            <person name="Labutti K."/>
            <person name="Lipzen A."/>
            <person name="Dockter R."/>
            <person name="Kennedy M."/>
            <person name="Grigoriev I.V."/>
            <person name="Spatafora J.W."/>
        </authorList>
    </citation>
    <scope>NUCLEOTIDE SEQUENCE [LARGE SCALE GENOMIC DNA]</scope>
    <source>
        <strain evidence="2 3">CBS 120377</strain>
    </source>
</reference>
<dbReference type="Pfam" id="PF20150">
    <property type="entry name" value="2EXR"/>
    <property type="match status" value="1"/>
</dbReference>
<dbReference type="Proteomes" id="UP000070700">
    <property type="component" value="Unassembled WGS sequence"/>
</dbReference>
<dbReference type="RefSeq" id="XP_018068982.1">
    <property type="nucleotide sequence ID" value="XM_018205121.1"/>
</dbReference>